<dbReference type="Proteomes" id="UP001630127">
    <property type="component" value="Unassembled WGS sequence"/>
</dbReference>
<evidence type="ECO:0000313" key="2">
    <source>
        <dbReference type="Proteomes" id="UP001630127"/>
    </source>
</evidence>
<keyword evidence="2" id="KW-1185">Reference proteome</keyword>
<proteinExistence type="predicted"/>
<organism evidence="1 2">
    <name type="scientific">Cinchona calisaya</name>
    <dbReference type="NCBI Taxonomy" id="153742"/>
    <lineage>
        <taxon>Eukaryota</taxon>
        <taxon>Viridiplantae</taxon>
        <taxon>Streptophyta</taxon>
        <taxon>Embryophyta</taxon>
        <taxon>Tracheophyta</taxon>
        <taxon>Spermatophyta</taxon>
        <taxon>Magnoliopsida</taxon>
        <taxon>eudicotyledons</taxon>
        <taxon>Gunneridae</taxon>
        <taxon>Pentapetalae</taxon>
        <taxon>asterids</taxon>
        <taxon>lamiids</taxon>
        <taxon>Gentianales</taxon>
        <taxon>Rubiaceae</taxon>
        <taxon>Cinchonoideae</taxon>
        <taxon>Cinchoneae</taxon>
        <taxon>Cinchona</taxon>
    </lineage>
</organism>
<name>A0ABD3ARM4_9GENT</name>
<protein>
    <submittedName>
        <fullName evidence="1">Uncharacterized protein</fullName>
    </submittedName>
</protein>
<gene>
    <name evidence="1" type="ORF">ACH5RR_007379</name>
</gene>
<dbReference type="AlphaFoldDB" id="A0ABD3ARM4"/>
<dbReference type="EMBL" id="JBJUIK010000003">
    <property type="protein sequence ID" value="KAL3533858.1"/>
    <property type="molecule type" value="Genomic_DNA"/>
</dbReference>
<reference evidence="1 2" key="1">
    <citation type="submission" date="2024-11" db="EMBL/GenBank/DDBJ databases">
        <title>A near-complete genome assembly of Cinchona calisaya.</title>
        <authorList>
            <person name="Lian D.C."/>
            <person name="Zhao X.W."/>
            <person name="Wei L."/>
        </authorList>
    </citation>
    <scope>NUCLEOTIDE SEQUENCE [LARGE SCALE GENOMIC DNA]</scope>
    <source>
        <tissue evidence="1">Nenye</tissue>
    </source>
</reference>
<sequence length="342" mass="36528">MSQAVSTLQPINLRTSLPIKESSLSFGNPSAAQRSKDAFQEYAATNIQDDEIVVHLKSKKAAATNDDLIAAIQIHQDVVMSTTPSFHLSVNFAIVDKNFTTNSQGETHQHTQSTFTLVASVEHRRSMSSSSAAGKDGVVAAAIINTTVEVDLSADDQACVVTAQCDAATTCALKSTSLANNPSEFVTMRSCVTAVEIKNAAVIVNSTTSLWSAIEAHKVSALVVNENQILSMDGVYNSTAHDTSKPTSNLATQGNFIASSLDSRVDGGMVRPPKYILALSSTANAKRKGGKTPLIVCETMLGNETMWSPNPPLDNNLMHVDDDPIISYLSNDVQIMKLLTLQ</sequence>
<accession>A0ABD3ARM4</accession>
<evidence type="ECO:0000313" key="1">
    <source>
        <dbReference type="EMBL" id="KAL3533858.1"/>
    </source>
</evidence>
<comment type="caution">
    <text evidence="1">The sequence shown here is derived from an EMBL/GenBank/DDBJ whole genome shotgun (WGS) entry which is preliminary data.</text>
</comment>